<name>A0A1E5C5T9_9GAMM</name>
<dbReference type="InterPro" id="IPR007047">
    <property type="entry name" value="Flp_Fap"/>
</dbReference>
<keyword evidence="1" id="KW-1133">Transmembrane helix</keyword>
<keyword evidence="1" id="KW-0812">Transmembrane</keyword>
<protein>
    <submittedName>
        <fullName evidence="2">Fimbrial protein</fullName>
    </submittedName>
</protein>
<sequence>MSLSQITKRFINDERGVTAVEYAILGVAISAIILAAVANDSTLGTAISNAMTQISTNITSANTGG</sequence>
<dbReference type="EMBL" id="AJWN02000058">
    <property type="protein sequence ID" value="OEE60843.1"/>
    <property type="molecule type" value="Genomic_DNA"/>
</dbReference>
<keyword evidence="1" id="KW-0472">Membrane</keyword>
<proteinExistence type="predicted"/>
<comment type="caution">
    <text evidence="2">The sequence shown here is derived from an EMBL/GenBank/DDBJ whole genome shotgun (WGS) entry which is preliminary data.</text>
</comment>
<organism evidence="2 3">
    <name type="scientific">Enterovibrio norvegicus FF-454</name>
    <dbReference type="NCBI Taxonomy" id="1185651"/>
    <lineage>
        <taxon>Bacteria</taxon>
        <taxon>Pseudomonadati</taxon>
        <taxon>Pseudomonadota</taxon>
        <taxon>Gammaproteobacteria</taxon>
        <taxon>Vibrionales</taxon>
        <taxon>Vibrionaceae</taxon>
        <taxon>Enterovibrio</taxon>
    </lineage>
</organism>
<evidence type="ECO:0000313" key="3">
    <source>
        <dbReference type="Proteomes" id="UP000095039"/>
    </source>
</evidence>
<keyword evidence="3" id="KW-1185">Reference proteome</keyword>
<dbReference type="Pfam" id="PF04964">
    <property type="entry name" value="Flp_Fap"/>
    <property type="match status" value="1"/>
</dbReference>
<dbReference type="RefSeq" id="WP_016959159.1">
    <property type="nucleotide sequence ID" value="NZ_AJWN02000058.1"/>
</dbReference>
<dbReference type="AlphaFoldDB" id="A0A1E5C5T9"/>
<feature type="transmembrane region" description="Helical" evidence="1">
    <location>
        <begin position="20"/>
        <end position="38"/>
    </location>
</feature>
<gene>
    <name evidence="2" type="ORF">A1OK_09900</name>
</gene>
<evidence type="ECO:0000313" key="2">
    <source>
        <dbReference type="EMBL" id="OEE60843.1"/>
    </source>
</evidence>
<evidence type="ECO:0000256" key="1">
    <source>
        <dbReference type="SAM" id="Phobius"/>
    </source>
</evidence>
<accession>A0A1E5C5T9</accession>
<dbReference type="Proteomes" id="UP000095039">
    <property type="component" value="Unassembled WGS sequence"/>
</dbReference>
<reference evidence="2 3" key="1">
    <citation type="journal article" date="2012" name="Science">
        <title>Ecological populations of bacteria act as socially cohesive units of antibiotic production and resistance.</title>
        <authorList>
            <person name="Cordero O.X."/>
            <person name="Wildschutte H."/>
            <person name="Kirkup B."/>
            <person name="Proehl S."/>
            <person name="Ngo L."/>
            <person name="Hussain F."/>
            <person name="Le Roux F."/>
            <person name="Mincer T."/>
            <person name="Polz M.F."/>
        </authorList>
    </citation>
    <scope>NUCLEOTIDE SEQUENCE [LARGE SCALE GENOMIC DNA]</scope>
    <source>
        <strain evidence="2 3">FF-454</strain>
    </source>
</reference>